<dbReference type="Gene3D" id="1.25.40.10">
    <property type="entry name" value="Tetratricopeptide repeat domain"/>
    <property type="match status" value="1"/>
</dbReference>
<dbReference type="PaxDb" id="665571-STHERM_c01120"/>
<evidence type="ECO:0000256" key="2">
    <source>
        <dbReference type="SAM" id="Phobius"/>
    </source>
</evidence>
<reference key="1">
    <citation type="submission" date="2009-08" db="EMBL/GenBank/DDBJ databases">
        <title>The genome sequence of Spirochaeta thermophila DSM6192.</title>
        <authorList>
            <person name="Angelov A."/>
            <person name="Mientus M."/>
            <person name="Wittenberg S."/>
            <person name="Lehmann R."/>
            <person name="Liesegang H."/>
            <person name="Daniel R."/>
            <person name="Liebl W."/>
        </authorList>
    </citation>
    <scope>NUCLEOTIDE SEQUENCE</scope>
    <source>
        <strain>DSM 6192</strain>
    </source>
</reference>
<dbReference type="SUPFAM" id="SSF48452">
    <property type="entry name" value="TPR-like"/>
    <property type="match status" value="1"/>
</dbReference>
<feature type="coiled-coil region" evidence="1">
    <location>
        <begin position="113"/>
        <end position="313"/>
    </location>
</feature>
<keyword evidence="1" id="KW-0175">Coiled coil</keyword>
<evidence type="ECO:0000313" key="3">
    <source>
        <dbReference type="EMBL" id="ADN01088.1"/>
    </source>
</evidence>
<protein>
    <recommendedName>
        <fullName evidence="5">Tetratricopeptide repeat protein</fullName>
    </recommendedName>
</protein>
<dbReference type="EMBL" id="CP001698">
    <property type="protein sequence ID" value="ADN01088.1"/>
    <property type="molecule type" value="Genomic_DNA"/>
</dbReference>
<evidence type="ECO:0000256" key="1">
    <source>
        <dbReference type="SAM" id="Coils"/>
    </source>
</evidence>
<keyword evidence="2" id="KW-1133">Transmembrane helix</keyword>
<accession>E0RU32</accession>
<reference evidence="3 4" key="2">
    <citation type="journal article" date="2010" name="J. Bacteriol.">
        <title>Genome sequence of the polysaccharide-degrading, thermophilic anaerobe Spirochaeta thermophila DSM 6192.</title>
        <authorList>
            <person name="Angelov A."/>
            <person name="Liebl S."/>
            <person name="Ballschmiter M."/>
            <person name="Bomeke M."/>
            <person name="Lehmann R."/>
            <person name="Liesegang H."/>
            <person name="Daniel R."/>
            <person name="Liebl W."/>
        </authorList>
    </citation>
    <scope>NUCLEOTIDE SEQUENCE [LARGE SCALE GENOMIC DNA]</scope>
    <source>
        <strain evidence="4">ATCC 49972 / DSM 6192 / RI 19.B1</strain>
    </source>
</reference>
<evidence type="ECO:0000313" key="4">
    <source>
        <dbReference type="Proteomes" id="UP000001296"/>
    </source>
</evidence>
<dbReference type="eggNOG" id="ENOG5033WBM">
    <property type="taxonomic scope" value="Bacteria"/>
</dbReference>
<organism evidence="3 4">
    <name type="scientific">Winmispira thermophila (strain ATCC 49972 / DSM 6192 / RI 19.B1)</name>
    <name type="common">Spirochaeta thermophila</name>
    <dbReference type="NCBI Taxonomy" id="665571"/>
    <lineage>
        <taxon>Bacteria</taxon>
        <taxon>Pseudomonadati</taxon>
        <taxon>Spirochaetota</taxon>
        <taxon>Spirochaetia</taxon>
        <taxon>Winmispirales</taxon>
        <taxon>Winmispiraceae</taxon>
        <taxon>Winmispira</taxon>
    </lineage>
</organism>
<gene>
    <name evidence="3" type="ordered locus">STHERM_c01120</name>
</gene>
<sequence length="798" mass="91510">MGGLLERAKRYRAEGGFIIMEETGPSETRRPTLNKEEEQEILKEIEEIVEKERIRVDETTFRITARKRGVFLPLLINVLALLAIAGAFIGFRYLTTQEQEKIASGRGTINAVEARLIQEIQREAQEKLRAKEQEIASIQKRLQELQAQQEQLQTEMEERIREKEIQLREQLSLELAKERERLQAAGVPEEQIETRLAEFEAQKQQEFEQELARFREEAEEERQRLLETITRLREEYQATLTRLTQERETLQTEFQRREAELRRQYEARTEALQAQTREAQTALEEARAELGRLSRMEEEARAVENQILGLYREIRSAIQNQEYGRARELLTALQDLLTQPRVAALTPLSGRRQIDLFITETLSRLIEQEQQARLDTATLLAQSRLLSRIEDLVAQARTALSSGDTARAEELYTAALDAIPAVKESHEYLLQMVSEEEARRREALTSALSRAEDAYRRGSHQEALAAYREALTYLPLPASRREALVSSLLDIGGRTALARVEREGEDAASTLLTQARSREAEGDYPSAMEAYARILSRLSRTPAGRQAFEGLTRSMRAYNRQVEQEDTAHEREAARFMEQISSLEEQIEALRSENTRLREERDRMARETPTLPPEEEAQLQREIERLTQENDTLTVKIQELTRQLAAAQEELEARPPATTDEELASLKARIETLEEAEARLEALSRGYASYARSEDQLLSRYGEQGRVEAKSYLDAFLGSSEVEATFPGLLTRIKEYDRAFEKAGREAALLEVIDLVEALTVLPSREERLDFLEEQAQEAEEGSLLREVIQALKILLGK</sequence>
<proteinExistence type="predicted"/>
<dbReference type="RefSeq" id="WP_013312929.1">
    <property type="nucleotide sequence ID" value="NC_014484.1"/>
</dbReference>
<name>E0RU32_WINT6</name>
<keyword evidence="2" id="KW-0812">Transmembrane</keyword>
<evidence type="ECO:0008006" key="5">
    <source>
        <dbReference type="Google" id="ProtNLM"/>
    </source>
</evidence>
<feature type="coiled-coil region" evidence="1">
    <location>
        <begin position="573"/>
        <end position="693"/>
    </location>
</feature>
<dbReference type="InterPro" id="IPR011990">
    <property type="entry name" value="TPR-like_helical_dom_sf"/>
</dbReference>
<keyword evidence="2" id="KW-0472">Membrane</keyword>
<dbReference type="AlphaFoldDB" id="E0RU32"/>
<feature type="transmembrane region" description="Helical" evidence="2">
    <location>
        <begin position="70"/>
        <end position="94"/>
    </location>
</feature>
<dbReference type="KEGG" id="sta:STHERM_c01120"/>
<dbReference type="HOGENOM" id="CLU_352637_0_0_12"/>
<dbReference type="Proteomes" id="UP000001296">
    <property type="component" value="Chromosome"/>
</dbReference>